<dbReference type="Gene3D" id="1.20.1270.180">
    <property type="match status" value="1"/>
</dbReference>
<dbReference type="Proteomes" id="UP001301140">
    <property type="component" value="Unassembled WGS sequence"/>
</dbReference>
<evidence type="ECO:0000313" key="3">
    <source>
        <dbReference type="EMBL" id="MDF1585310.1"/>
    </source>
</evidence>
<evidence type="ECO:0000256" key="1">
    <source>
        <dbReference type="SAM" id="SignalP"/>
    </source>
</evidence>
<comment type="caution">
    <text evidence="3">The sequence shown here is derived from an EMBL/GenBank/DDBJ whole genome shotgun (WGS) entry which is preliminary data.</text>
</comment>
<reference evidence="3 4" key="1">
    <citation type="submission" date="2023-03" db="EMBL/GenBank/DDBJ databases">
        <title>YIM 152171 draft genome.</title>
        <authorList>
            <person name="Yang Z."/>
        </authorList>
    </citation>
    <scope>NUCLEOTIDE SEQUENCE [LARGE SCALE GENOMIC DNA]</scope>
    <source>
        <strain evidence="3 4">YIM 152171</strain>
    </source>
</reference>
<gene>
    <name evidence="3" type="ORF">PZ740_02800</name>
</gene>
<sequence>MRPAALLLAALLPLASAAALAEDPVTAAFEQAMAACEADPRFRVGGAAMGDCLAEATAALERDLAAEQERVGRRLCPAGRERLALAARSWEEYRAGFCGVVEETGDNTPAFVNAQSCELLVSLRRAADLRFLDTYAAACRVPDVLHWAVEAQGLDSTLRVFAGRRPLATYALGCFMCDEPDDPECAGDGVRRVDLGPVPRPLLLAVCHKGAHSRRLHLLDPLGGAQEPLLSVTGAYALEWRIEGGRLVVEHDGDAPRRLVWPGGGEAR</sequence>
<dbReference type="Pfam" id="PF07007">
    <property type="entry name" value="LprI"/>
    <property type="match status" value="1"/>
</dbReference>
<evidence type="ECO:0000313" key="4">
    <source>
        <dbReference type="Proteomes" id="UP001301140"/>
    </source>
</evidence>
<dbReference type="InterPro" id="IPR009739">
    <property type="entry name" value="LprI-like_N"/>
</dbReference>
<dbReference type="AlphaFoldDB" id="A0AAP3UXY4"/>
<dbReference type="EMBL" id="JARGEQ010000016">
    <property type="protein sequence ID" value="MDF1585310.1"/>
    <property type="molecule type" value="Genomic_DNA"/>
</dbReference>
<feature type="signal peptide" evidence="1">
    <location>
        <begin position="1"/>
        <end position="21"/>
    </location>
</feature>
<keyword evidence="1" id="KW-0732">Signal</keyword>
<evidence type="ECO:0000259" key="2">
    <source>
        <dbReference type="Pfam" id="PF07007"/>
    </source>
</evidence>
<keyword evidence="4" id="KW-1185">Reference proteome</keyword>
<feature type="chain" id="PRO_5043023532" description="Lysozyme inhibitor LprI-like N-terminal domain-containing protein" evidence="1">
    <location>
        <begin position="22"/>
        <end position="268"/>
    </location>
</feature>
<proteinExistence type="predicted"/>
<feature type="domain" description="Lysozyme inhibitor LprI-like N-terminal" evidence="2">
    <location>
        <begin position="47"/>
        <end position="129"/>
    </location>
</feature>
<organism evidence="3 4">
    <name type="scientific">Marinimicrococcus flavescens</name>
    <dbReference type="NCBI Taxonomy" id="3031815"/>
    <lineage>
        <taxon>Bacteria</taxon>
        <taxon>Pseudomonadati</taxon>
        <taxon>Pseudomonadota</taxon>
        <taxon>Alphaproteobacteria</taxon>
        <taxon>Geminicoccales</taxon>
        <taxon>Geminicoccaceae</taxon>
        <taxon>Marinimicrococcus</taxon>
    </lineage>
</organism>
<protein>
    <recommendedName>
        <fullName evidence="2">Lysozyme inhibitor LprI-like N-terminal domain-containing protein</fullName>
    </recommendedName>
</protein>
<accession>A0AAP3UXY4</accession>
<dbReference type="RefSeq" id="WP_327787725.1">
    <property type="nucleotide sequence ID" value="NZ_JARGEQ010000016.1"/>
</dbReference>
<name>A0AAP3UXY4_9PROT</name>